<accession>A0A840SSC2</accession>
<organism evidence="2 3">
    <name type="scientific">Amaricoccus macauensis</name>
    <dbReference type="NCBI Taxonomy" id="57001"/>
    <lineage>
        <taxon>Bacteria</taxon>
        <taxon>Pseudomonadati</taxon>
        <taxon>Pseudomonadota</taxon>
        <taxon>Alphaproteobacteria</taxon>
        <taxon>Rhodobacterales</taxon>
        <taxon>Paracoccaceae</taxon>
        <taxon>Amaricoccus</taxon>
    </lineage>
</organism>
<feature type="domain" description="Lon N-terminal" evidence="1">
    <location>
        <begin position="15"/>
        <end position="218"/>
    </location>
</feature>
<dbReference type="EMBL" id="JACHFM010000003">
    <property type="protein sequence ID" value="MBB5223445.1"/>
    <property type="molecule type" value="Genomic_DNA"/>
</dbReference>
<dbReference type="Gene3D" id="2.30.130.40">
    <property type="entry name" value="LON domain-like"/>
    <property type="match status" value="1"/>
</dbReference>
<sequence length="228" mass="25647">MVIRKYGLADLPESIPVFPLPGALLLPRARLPLNIFEPRYLAMLEDTLKTPHRLIGMIQPVLLPGDRGERHETERVETARLHRIGCAGRVTAFQETEDGRYLITLSGVARFRLGPIEQGFTPYLRAQVDWVSFERDLGRAEMDPGFDRDGFLDVLGRFFEAAQLSSDWESLKEADAELLINSLSILCPFDPEERQALLEAPTLANRRETLTALMEFALRSGGDDGVLQ</sequence>
<dbReference type="PANTHER" id="PTHR46732">
    <property type="entry name" value="ATP-DEPENDENT PROTEASE LA (LON) DOMAIN PROTEIN"/>
    <property type="match status" value="1"/>
</dbReference>
<name>A0A840SSC2_9RHOB</name>
<protein>
    <recommendedName>
        <fullName evidence="1">Lon N-terminal domain-containing protein</fullName>
    </recommendedName>
</protein>
<dbReference type="AlphaFoldDB" id="A0A840SSC2"/>
<gene>
    <name evidence="2" type="ORF">HNP73_003392</name>
</gene>
<keyword evidence="3" id="KW-1185">Reference proteome</keyword>
<proteinExistence type="predicted"/>
<dbReference type="PROSITE" id="PS51787">
    <property type="entry name" value="LON_N"/>
    <property type="match status" value="1"/>
</dbReference>
<dbReference type="InterPro" id="IPR046336">
    <property type="entry name" value="Lon_prtase_N_sf"/>
</dbReference>
<dbReference type="InterPro" id="IPR003111">
    <property type="entry name" value="Lon_prtase_N"/>
</dbReference>
<dbReference type="Pfam" id="PF02190">
    <property type="entry name" value="LON_substr_bdg"/>
    <property type="match status" value="1"/>
</dbReference>
<dbReference type="InterPro" id="IPR015947">
    <property type="entry name" value="PUA-like_sf"/>
</dbReference>
<evidence type="ECO:0000313" key="3">
    <source>
        <dbReference type="Proteomes" id="UP000549457"/>
    </source>
</evidence>
<evidence type="ECO:0000259" key="1">
    <source>
        <dbReference type="PROSITE" id="PS51787"/>
    </source>
</evidence>
<dbReference type="RefSeq" id="WP_184152231.1">
    <property type="nucleotide sequence ID" value="NZ_JACHFM010000003.1"/>
</dbReference>
<dbReference type="SUPFAM" id="SSF88697">
    <property type="entry name" value="PUA domain-like"/>
    <property type="match status" value="1"/>
</dbReference>
<comment type="caution">
    <text evidence="2">The sequence shown here is derived from an EMBL/GenBank/DDBJ whole genome shotgun (WGS) entry which is preliminary data.</text>
</comment>
<evidence type="ECO:0000313" key="2">
    <source>
        <dbReference type="EMBL" id="MBB5223445.1"/>
    </source>
</evidence>
<dbReference type="PANTHER" id="PTHR46732:SF8">
    <property type="entry name" value="ATP-DEPENDENT PROTEASE LA (LON) DOMAIN PROTEIN"/>
    <property type="match status" value="1"/>
</dbReference>
<dbReference type="SMART" id="SM00464">
    <property type="entry name" value="LON"/>
    <property type="match status" value="1"/>
</dbReference>
<reference evidence="2 3" key="1">
    <citation type="submission" date="2020-08" db="EMBL/GenBank/DDBJ databases">
        <title>Genomic Encyclopedia of Type Strains, Phase IV (KMG-IV): sequencing the most valuable type-strain genomes for metagenomic binning, comparative biology and taxonomic classification.</title>
        <authorList>
            <person name="Goeker M."/>
        </authorList>
    </citation>
    <scope>NUCLEOTIDE SEQUENCE [LARGE SCALE GENOMIC DNA]</scope>
    <source>
        <strain evidence="2 3">DSM 101730</strain>
    </source>
</reference>
<dbReference type="Proteomes" id="UP000549457">
    <property type="component" value="Unassembled WGS sequence"/>
</dbReference>